<keyword evidence="3" id="KW-1185">Reference proteome</keyword>
<dbReference type="AlphaFoldDB" id="A0A1Q9DY55"/>
<evidence type="ECO:0000313" key="3">
    <source>
        <dbReference type="Proteomes" id="UP000186817"/>
    </source>
</evidence>
<dbReference type="Proteomes" id="UP000186817">
    <property type="component" value="Unassembled WGS sequence"/>
</dbReference>
<proteinExistence type="predicted"/>
<keyword evidence="1" id="KW-0472">Membrane</keyword>
<evidence type="ECO:0000313" key="2">
    <source>
        <dbReference type="EMBL" id="OLQ00103.1"/>
    </source>
</evidence>
<keyword evidence="1" id="KW-1133">Transmembrane helix</keyword>
<evidence type="ECO:0000256" key="1">
    <source>
        <dbReference type="SAM" id="Phobius"/>
    </source>
</evidence>
<keyword evidence="1" id="KW-0812">Transmembrane</keyword>
<accession>A0A1Q9DY55</accession>
<comment type="caution">
    <text evidence="2">The sequence shown here is derived from an EMBL/GenBank/DDBJ whole genome shotgun (WGS) entry which is preliminary data.</text>
</comment>
<protein>
    <submittedName>
        <fullName evidence="2">Uncharacterized protein</fullName>
    </submittedName>
</protein>
<dbReference type="EMBL" id="LSRX01000339">
    <property type="protein sequence ID" value="OLQ00103.1"/>
    <property type="molecule type" value="Genomic_DNA"/>
</dbReference>
<feature type="transmembrane region" description="Helical" evidence="1">
    <location>
        <begin position="12"/>
        <end position="44"/>
    </location>
</feature>
<organism evidence="2 3">
    <name type="scientific">Symbiodinium microadriaticum</name>
    <name type="common">Dinoflagellate</name>
    <name type="synonym">Zooxanthella microadriatica</name>
    <dbReference type="NCBI Taxonomy" id="2951"/>
    <lineage>
        <taxon>Eukaryota</taxon>
        <taxon>Sar</taxon>
        <taxon>Alveolata</taxon>
        <taxon>Dinophyceae</taxon>
        <taxon>Suessiales</taxon>
        <taxon>Symbiodiniaceae</taxon>
        <taxon>Symbiodinium</taxon>
    </lineage>
</organism>
<sequence>MTITLTVTITIAITIAIVIVIIIIIIIITTITIITIITILNLYYNQAPSRCCFETRMSTSGASAACSASAESPRPEHYGPLLALRANEVDGLKASNTANSRGRRAGTCHWSLSVSEGIITTACFTFLAAPVPAAVMAPIAAVCTSFHQPSAHFLFSLERSAPSHFGTVASNRASIREGSTAVRN</sequence>
<name>A0A1Q9DY55_SYMMI</name>
<gene>
    <name evidence="2" type="ORF">AK812_SmicGene17279</name>
</gene>
<reference evidence="2 3" key="1">
    <citation type="submission" date="2016-02" db="EMBL/GenBank/DDBJ databases">
        <title>Genome analysis of coral dinoflagellate symbionts highlights evolutionary adaptations to a symbiotic lifestyle.</title>
        <authorList>
            <person name="Aranda M."/>
            <person name="Li Y."/>
            <person name="Liew Y.J."/>
            <person name="Baumgarten S."/>
            <person name="Simakov O."/>
            <person name="Wilson M."/>
            <person name="Piel J."/>
            <person name="Ashoor H."/>
            <person name="Bougouffa S."/>
            <person name="Bajic V.B."/>
            <person name="Ryu T."/>
            <person name="Ravasi T."/>
            <person name="Bayer T."/>
            <person name="Micklem G."/>
            <person name="Kim H."/>
            <person name="Bhak J."/>
            <person name="Lajeunesse T.C."/>
            <person name="Voolstra C.R."/>
        </authorList>
    </citation>
    <scope>NUCLEOTIDE SEQUENCE [LARGE SCALE GENOMIC DNA]</scope>
    <source>
        <strain evidence="2 3">CCMP2467</strain>
    </source>
</reference>